<dbReference type="EMBL" id="GG738847">
    <property type="protein sequence ID" value="EFC49733.1"/>
    <property type="molecule type" value="Genomic_DNA"/>
</dbReference>
<dbReference type="VEuPathDB" id="AmoebaDB:NAEGRDRAFT_62315"/>
<evidence type="ECO:0000256" key="1">
    <source>
        <dbReference type="SAM" id="Coils"/>
    </source>
</evidence>
<proteinExistence type="predicted"/>
<gene>
    <name evidence="3" type="ORF">NAEGRDRAFT_62315</name>
</gene>
<sequence>MSQSSVHGSQEEVEVAVFKKSKTKSKNGTKRILEVPPFNPSVPFSSNDIELIQHNNLEKLSKPQIAEIIIATNTNVSFLNSLNVSQLNGLKDIKHYMNKTITVPVLHKLNQEIVTHIVPILLKDDVSFSSKKRKSNPQPKEHKNEASSSKLSDTTPSQFQSKDLKKVDGNMLSITEDENVALFHKDDDGKLFYVGKAVCVKDLGESLVVEIIELEMNFTSKFQILTEYEWPKVKLCKFTYYSPSKLSVSEIKQKKNNFSMRELESNVSETVINEMEQLRVKLANAELELKKAKSELNEANRKIEQLENELNSNSGYDEDMQEVWRAMDELEKARKKVFKRSRKVTIYWGDNRDEGIVLEDTEVAELGLNQPTRAVVKLIMILAEKCSAFNLNTKYIMPGDNTKYPDARVKLDKETVDQLVTTIRKCIPCLSKKISVTEIKEHIASAFKQLRSKVDKMVDDDE</sequence>
<dbReference type="GeneID" id="8862802"/>
<keyword evidence="4" id="KW-1185">Reference proteome</keyword>
<feature type="compositionally biased region" description="Polar residues" evidence="2">
    <location>
        <begin position="146"/>
        <end position="160"/>
    </location>
</feature>
<dbReference type="KEGG" id="ngr:NAEGRDRAFT_62315"/>
<reference evidence="3 4" key="1">
    <citation type="journal article" date="2010" name="Cell">
        <title>The genome of Naegleria gruberi illuminates early eukaryotic versatility.</title>
        <authorList>
            <person name="Fritz-Laylin L.K."/>
            <person name="Prochnik S.E."/>
            <person name="Ginger M.L."/>
            <person name="Dacks J.B."/>
            <person name="Carpenter M.L."/>
            <person name="Field M.C."/>
            <person name="Kuo A."/>
            <person name="Paredez A."/>
            <person name="Chapman J."/>
            <person name="Pham J."/>
            <person name="Shu S."/>
            <person name="Neupane R."/>
            <person name="Cipriano M."/>
            <person name="Mancuso J."/>
            <person name="Tu H."/>
            <person name="Salamov A."/>
            <person name="Lindquist E."/>
            <person name="Shapiro H."/>
            <person name="Lucas S."/>
            <person name="Grigoriev I.V."/>
            <person name="Cande W.Z."/>
            <person name="Fulton C."/>
            <person name="Rokhsar D.S."/>
            <person name="Dawson S.C."/>
        </authorList>
    </citation>
    <scope>NUCLEOTIDE SEQUENCE [LARGE SCALE GENOMIC DNA]</scope>
    <source>
        <strain evidence="3 4">NEG-M</strain>
    </source>
</reference>
<name>D2V0J4_NAEGR</name>
<evidence type="ECO:0000313" key="4">
    <source>
        <dbReference type="Proteomes" id="UP000006671"/>
    </source>
</evidence>
<protein>
    <submittedName>
        <fullName evidence="3">Predicted protein</fullName>
    </submittedName>
</protein>
<keyword evidence="1" id="KW-0175">Coiled coil</keyword>
<organism evidence="4">
    <name type="scientific">Naegleria gruberi</name>
    <name type="common">Amoeba</name>
    <dbReference type="NCBI Taxonomy" id="5762"/>
    <lineage>
        <taxon>Eukaryota</taxon>
        <taxon>Discoba</taxon>
        <taxon>Heterolobosea</taxon>
        <taxon>Tetramitia</taxon>
        <taxon>Eutetramitia</taxon>
        <taxon>Vahlkampfiidae</taxon>
        <taxon>Naegleria</taxon>
    </lineage>
</organism>
<feature type="coiled-coil region" evidence="1">
    <location>
        <begin position="268"/>
        <end position="316"/>
    </location>
</feature>
<dbReference type="InParanoid" id="D2V0J4"/>
<evidence type="ECO:0000256" key="2">
    <source>
        <dbReference type="SAM" id="MobiDB-lite"/>
    </source>
</evidence>
<evidence type="ECO:0000313" key="3">
    <source>
        <dbReference type="EMBL" id="EFC49733.1"/>
    </source>
</evidence>
<dbReference type="AlphaFoldDB" id="D2V0J4"/>
<dbReference type="Proteomes" id="UP000006671">
    <property type="component" value="Unassembled WGS sequence"/>
</dbReference>
<feature type="region of interest" description="Disordered" evidence="2">
    <location>
        <begin position="130"/>
        <end position="160"/>
    </location>
</feature>
<dbReference type="RefSeq" id="XP_002682477.1">
    <property type="nucleotide sequence ID" value="XM_002682431.1"/>
</dbReference>
<accession>D2V0J4</accession>